<gene>
    <name evidence="1" type="ORF">B0H16DRAFT_1749790</name>
</gene>
<evidence type="ECO:0000313" key="1">
    <source>
        <dbReference type="EMBL" id="KAJ7698188.1"/>
    </source>
</evidence>
<keyword evidence="2" id="KW-1185">Reference proteome</keyword>
<sequence length="211" mass="24621">MARSSPRSRAAPAPRWFSLPARPALRLNMPRAQALRYINGRATPEEQIDYHTANPGLYARDGRYGDVYCCAQVDGSTLKRFRRNQISRAEFLRALRVKFGVTTNLRRRRRQYRRCERTGLVHLWFFAFRTLNRYRLEHMSHLRFKCHAPADRCLCPSCGITHCEYWQFADVGGSFRGLIAQFRALVAAIGEPGVHMRRLTDYRIAFPTRRS</sequence>
<reference evidence="1" key="1">
    <citation type="submission" date="2023-03" db="EMBL/GenBank/DDBJ databases">
        <title>Massive genome expansion in bonnet fungi (Mycena s.s.) driven by repeated elements and novel gene families across ecological guilds.</title>
        <authorList>
            <consortium name="Lawrence Berkeley National Laboratory"/>
            <person name="Harder C.B."/>
            <person name="Miyauchi S."/>
            <person name="Viragh M."/>
            <person name="Kuo A."/>
            <person name="Thoen E."/>
            <person name="Andreopoulos B."/>
            <person name="Lu D."/>
            <person name="Skrede I."/>
            <person name="Drula E."/>
            <person name="Henrissat B."/>
            <person name="Morin E."/>
            <person name="Kohler A."/>
            <person name="Barry K."/>
            <person name="LaButti K."/>
            <person name="Morin E."/>
            <person name="Salamov A."/>
            <person name="Lipzen A."/>
            <person name="Mereny Z."/>
            <person name="Hegedus B."/>
            <person name="Baldrian P."/>
            <person name="Stursova M."/>
            <person name="Weitz H."/>
            <person name="Taylor A."/>
            <person name="Grigoriev I.V."/>
            <person name="Nagy L.G."/>
            <person name="Martin F."/>
            <person name="Kauserud H."/>
        </authorList>
    </citation>
    <scope>NUCLEOTIDE SEQUENCE</scope>
    <source>
        <strain evidence="1">CBHHK182m</strain>
    </source>
</reference>
<accession>A0AAD7GJW4</accession>
<comment type="caution">
    <text evidence="1">The sequence shown here is derived from an EMBL/GenBank/DDBJ whole genome shotgun (WGS) entry which is preliminary data.</text>
</comment>
<dbReference type="EMBL" id="JARKIB010000595">
    <property type="protein sequence ID" value="KAJ7698188.1"/>
    <property type="molecule type" value="Genomic_DNA"/>
</dbReference>
<proteinExistence type="predicted"/>
<dbReference type="Proteomes" id="UP001215598">
    <property type="component" value="Unassembled WGS sequence"/>
</dbReference>
<organism evidence="1 2">
    <name type="scientific">Mycena metata</name>
    <dbReference type="NCBI Taxonomy" id="1033252"/>
    <lineage>
        <taxon>Eukaryota</taxon>
        <taxon>Fungi</taxon>
        <taxon>Dikarya</taxon>
        <taxon>Basidiomycota</taxon>
        <taxon>Agaricomycotina</taxon>
        <taxon>Agaricomycetes</taxon>
        <taxon>Agaricomycetidae</taxon>
        <taxon>Agaricales</taxon>
        <taxon>Marasmiineae</taxon>
        <taxon>Mycenaceae</taxon>
        <taxon>Mycena</taxon>
    </lineage>
</organism>
<protein>
    <submittedName>
        <fullName evidence="1">Uncharacterized protein</fullName>
    </submittedName>
</protein>
<evidence type="ECO:0000313" key="2">
    <source>
        <dbReference type="Proteomes" id="UP001215598"/>
    </source>
</evidence>
<name>A0AAD7GJW4_9AGAR</name>
<dbReference type="AlphaFoldDB" id="A0AAD7GJW4"/>